<dbReference type="Proteomes" id="UP000019377">
    <property type="component" value="Unassembled WGS sequence"/>
</dbReference>
<gene>
    <name evidence="11" type="ORF">PSEUBRA_SCAF19g03253</name>
</gene>
<dbReference type="PROSITE" id="PS51319">
    <property type="entry name" value="TFIIS_N"/>
    <property type="match status" value="1"/>
</dbReference>
<organism evidence="11 12">
    <name type="scientific">Kalmanozyma brasiliensis (strain GHG001)</name>
    <name type="common">Yeast</name>
    <name type="synonym">Pseudozyma brasiliensis</name>
    <dbReference type="NCBI Taxonomy" id="1365824"/>
    <lineage>
        <taxon>Eukaryota</taxon>
        <taxon>Fungi</taxon>
        <taxon>Dikarya</taxon>
        <taxon>Basidiomycota</taxon>
        <taxon>Ustilaginomycotina</taxon>
        <taxon>Ustilaginomycetes</taxon>
        <taxon>Ustilaginales</taxon>
        <taxon>Ustilaginaceae</taxon>
        <taxon>Kalmanozyma</taxon>
    </lineage>
</organism>
<dbReference type="Gene3D" id="1.10.287.1130">
    <property type="entry name" value="CytochromE C oxidase copper chaperone"/>
    <property type="match status" value="1"/>
</dbReference>
<comment type="subcellular location">
    <subcellularLocation>
        <location evidence="8">Nucleus</location>
    </subcellularLocation>
</comment>
<dbReference type="Gene3D" id="1.20.930.10">
    <property type="entry name" value="Conserved domain common to transcription factors TFIIS, elongin A, CRSP70"/>
    <property type="match status" value="1"/>
</dbReference>
<evidence type="ECO:0000256" key="9">
    <source>
        <dbReference type="SAM" id="MobiDB-lite"/>
    </source>
</evidence>
<feature type="region of interest" description="Disordered" evidence="9">
    <location>
        <begin position="55"/>
        <end position="245"/>
    </location>
</feature>
<dbReference type="PANTHER" id="PTHR46010">
    <property type="entry name" value="PROTEIN IWS1 HOMOLOG"/>
    <property type="match status" value="1"/>
</dbReference>
<evidence type="ECO:0000256" key="8">
    <source>
        <dbReference type="PROSITE-ProRule" id="PRU00649"/>
    </source>
</evidence>
<evidence type="ECO:0000256" key="6">
    <source>
        <dbReference type="ARBA" id="ARBA00037992"/>
    </source>
</evidence>
<feature type="compositionally biased region" description="Acidic residues" evidence="9">
    <location>
        <begin position="227"/>
        <end position="238"/>
    </location>
</feature>
<feature type="disulfide bond" evidence="7">
    <location>
        <begin position="17"/>
        <end position="48"/>
    </location>
</feature>
<keyword evidence="7" id="KW-1015">Disulfide bond</keyword>
<keyword evidence="3" id="KW-0804">Transcription</keyword>
<feature type="compositionally biased region" description="Basic and acidic residues" evidence="9">
    <location>
        <begin position="185"/>
        <end position="195"/>
    </location>
</feature>
<sequence length="502" mass="56111">MPASKPNELDPEHPNPCYPRACAIQSCLQKSGFDQAKCEYLIDDLYRCCAKFYQQRGKDAEADSCPIPSVVDRRIRKMEQEGKGGAGGKMADEEQPPQSPQQPEAALAELDQPGITEASELANEESEADDAPSAPEEGAEDIDAIPPTDPDHLTEVVRGEDTAAAARTAAIFDEDDDEDEGDMPSFRKREARDASNADDPDAAIIRKKKKKRMHSPDEPAARREVGEGEMEQEEEEDPYANMTEAEVRRARTDRMIDEALRAGKKKAPRKRAGEDDLDLLADEEVAGLRREMVAAADDDEEANRLKKPATNKLKLLPKVVATLQKNHLQQSILDNNLLEGVKRWLEPLPDKSLPALNIQHQFFQILERMTIDTISLKMSGLGKVVVFYSMCSRVEPKIKRSAEYLIEVWSRPVLKRSSSYRDRHVASAEWNRDLLSQRANVPIQGVVDTGRRNVGIPQAVTSGFRVAPQSTAGQRSDSNHDARMANHKRLNQFKSRLKEAKR</sequence>
<dbReference type="eggNOG" id="KOG1793">
    <property type="taxonomic scope" value="Eukaryota"/>
</dbReference>
<dbReference type="Pfam" id="PF08711">
    <property type="entry name" value="Med26"/>
    <property type="match status" value="1"/>
</dbReference>
<evidence type="ECO:0000256" key="1">
    <source>
        <dbReference type="ARBA" id="ARBA00019406"/>
    </source>
</evidence>
<dbReference type="PROSITE" id="PS51808">
    <property type="entry name" value="CHCH"/>
    <property type="match status" value="1"/>
</dbReference>
<dbReference type="FunFam" id="1.20.930.10:FF:000003">
    <property type="entry name" value="Putative Transcription factor IWS1"/>
    <property type="match status" value="1"/>
</dbReference>
<evidence type="ECO:0000313" key="12">
    <source>
        <dbReference type="Proteomes" id="UP000019377"/>
    </source>
</evidence>
<name>V5EX75_KALBG</name>
<dbReference type="PANTHER" id="PTHR46010:SF1">
    <property type="entry name" value="PROTEIN IWS1 HOMOLOG"/>
    <property type="match status" value="1"/>
</dbReference>
<dbReference type="InterPro" id="IPR017923">
    <property type="entry name" value="TFIIS_N"/>
</dbReference>
<evidence type="ECO:0000259" key="10">
    <source>
        <dbReference type="PROSITE" id="PS51319"/>
    </source>
</evidence>
<keyword evidence="4 8" id="KW-0539">Nucleus</keyword>
<evidence type="ECO:0000313" key="11">
    <source>
        <dbReference type="EMBL" id="EST08018.1"/>
    </source>
</evidence>
<dbReference type="InterPro" id="IPR009069">
    <property type="entry name" value="Cys_alpha_HP_mot_SF"/>
</dbReference>
<proteinExistence type="inferred from homology"/>
<evidence type="ECO:0000256" key="5">
    <source>
        <dbReference type="ARBA" id="ARBA00037349"/>
    </source>
</evidence>
<evidence type="ECO:0000256" key="2">
    <source>
        <dbReference type="ARBA" id="ARBA00023015"/>
    </source>
</evidence>
<protein>
    <recommendedName>
        <fullName evidence="1">Cx9C motif-containing protein 4, mitochondrial</fullName>
    </recommendedName>
</protein>
<keyword evidence="2" id="KW-0805">Transcription regulation</keyword>
<dbReference type="InterPro" id="IPR051037">
    <property type="entry name" value="RNAPII_TF_IWS1"/>
</dbReference>
<comment type="function">
    <text evidence="5">Transcription factor involved in RNA polymerase II transcription regulation. May function in both SPT15/TBP post-recruitment and recruitment steps of transcription.</text>
</comment>
<feature type="compositionally biased region" description="Basic and acidic residues" evidence="9">
    <location>
        <begin position="214"/>
        <end position="226"/>
    </location>
</feature>
<dbReference type="Pfam" id="PF08991">
    <property type="entry name" value="CMC4"/>
    <property type="match status" value="1"/>
</dbReference>
<dbReference type="OrthoDB" id="21124at2759"/>
<dbReference type="GO" id="GO:0016973">
    <property type="term" value="P:poly(A)+ mRNA export from nucleus"/>
    <property type="evidence" value="ECO:0007669"/>
    <property type="project" value="TreeGrafter"/>
</dbReference>
<dbReference type="InterPro" id="IPR035441">
    <property type="entry name" value="TFIIS/LEDGF_dom_sf"/>
</dbReference>
<feature type="compositionally biased region" description="Acidic residues" evidence="9">
    <location>
        <begin position="172"/>
        <end position="182"/>
    </location>
</feature>
<feature type="compositionally biased region" description="Basic and acidic residues" evidence="9">
    <location>
        <begin position="71"/>
        <end position="82"/>
    </location>
</feature>
<feature type="disulfide bond" evidence="7">
    <location>
        <begin position="27"/>
        <end position="38"/>
    </location>
</feature>
<dbReference type="EMBL" id="KI545861">
    <property type="protein sequence ID" value="EST08018.1"/>
    <property type="molecule type" value="Genomic_DNA"/>
</dbReference>
<dbReference type="GO" id="GO:0005634">
    <property type="term" value="C:nucleus"/>
    <property type="evidence" value="ECO:0007669"/>
    <property type="project" value="UniProtKB-SubCell"/>
</dbReference>
<dbReference type="AlphaFoldDB" id="V5EX75"/>
<dbReference type="GeneID" id="27418186"/>
<dbReference type="SUPFAM" id="SSF47072">
    <property type="entry name" value="Cysteine alpha-hairpin motif"/>
    <property type="match status" value="1"/>
</dbReference>
<feature type="region of interest" description="Disordered" evidence="9">
    <location>
        <begin position="465"/>
        <end position="502"/>
    </location>
</feature>
<dbReference type="OMA" id="YANMTEA"/>
<feature type="disulfide bond" evidence="7">
    <location>
        <begin position="49"/>
        <end position="65"/>
    </location>
</feature>
<evidence type="ECO:0000256" key="7">
    <source>
        <dbReference type="PIRSR" id="PIRSR627179-50"/>
    </source>
</evidence>
<dbReference type="STRING" id="1365824.V5EX75"/>
<evidence type="ECO:0000256" key="3">
    <source>
        <dbReference type="ARBA" id="ARBA00023163"/>
    </source>
</evidence>
<evidence type="ECO:0000256" key="4">
    <source>
        <dbReference type="ARBA" id="ARBA00023242"/>
    </source>
</evidence>
<keyword evidence="12" id="KW-1185">Reference proteome</keyword>
<reference evidence="12" key="1">
    <citation type="journal article" date="2013" name="Genome Announc.">
        <title>Draft genome sequence of Pseudozyma brasiliensis sp. nov. strain GHG001, a high producer of endo-1,4-xylanase isolated from an insect pest of sugarcane.</title>
        <authorList>
            <person name="Oliveira J.V.D.C."/>
            <person name="dos Santos R.A.C."/>
            <person name="Borges T.A."/>
            <person name="Riano-Pachon D.M."/>
            <person name="Goldman G.H."/>
        </authorList>
    </citation>
    <scope>NUCLEOTIDE SEQUENCE [LARGE SCALE GENOMIC DNA]</scope>
    <source>
        <strain evidence="12">GHG001</strain>
    </source>
</reference>
<feature type="compositionally biased region" description="Basic and acidic residues" evidence="9">
    <location>
        <begin position="149"/>
        <end position="161"/>
    </location>
</feature>
<comment type="similarity">
    <text evidence="6">Belongs to the IWS1 family.</text>
</comment>
<dbReference type="HOGENOM" id="CLU_045275_2_1_1"/>
<dbReference type="InterPro" id="IPR027179">
    <property type="entry name" value="CMC4"/>
</dbReference>
<accession>V5EX75</accession>
<feature type="domain" description="TFIIS N-terminal" evidence="10">
    <location>
        <begin position="339"/>
        <end position="416"/>
    </location>
</feature>